<keyword evidence="3" id="KW-1185">Reference proteome</keyword>
<evidence type="ECO:0008006" key="4">
    <source>
        <dbReference type="Google" id="ProtNLM"/>
    </source>
</evidence>
<dbReference type="OrthoDB" id="4554584at2"/>
<protein>
    <recommendedName>
        <fullName evidence="4">Lipocalin-like domain-containing protein</fullName>
    </recommendedName>
</protein>
<accession>A0A433SBE4</accession>
<feature type="signal peptide" evidence="1">
    <location>
        <begin position="1"/>
        <end position="25"/>
    </location>
</feature>
<keyword evidence="1" id="KW-0732">Signal</keyword>
<dbReference type="Proteomes" id="UP000286947">
    <property type="component" value="Unassembled WGS sequence"/>
</dbReference>
<name>A0A433SBE4_9BURK</name>
<proteinExistence type="predicted"/>
<evidence type="ECO:0000313" key="2">
    <source>
        <dbReference type="EMBL" id="RUS66057.1"/>
    </source>
</evidence>
<evidence type="ECO:0000313" key="3">
    <source>
        <dbReference type="Proteomes" id="UP000286947"/>
    </source>
</evidence>
<sequence>MKRWAGIWLIIACMLLAGCASSVKEHDLVGKWFIFCVVDEAGVCSREPVLSLLEGEGLTAYISPGEDERYPLHIRLLSVSKHPETGHGCGMVLELKSRSENNRLISEWTGIDGGSTETPPELWLDQHTGRLVVELPEIGERMELVRVGDVPAGE</sequence>
<evidence type="ECO:0000256" key="1">
    <source>
        <dbReference type="SAM" id="SignalP"/>
    </source>
</evidence>
<comment type="caution">
    <text evidence="2">The sequence shown here is derived from an EMBL/GenBank/DDBJ whole genome shotgun (WGS) entry which is preliminary data.</text>
</comment>
<feature type="chain" id="PRO_5019067956" description="Lipocalin-like domain-containing protein" evidence="1">
    <location>
        <begin position="26"/>
        <end position="154"/>
    </location>
</feature>
<dbReference type="EMBL" id="PQSP01000007">
    <property type="protein sequence ID" value="RUS66057.1"/>
    <property type="molecule type" value="Genomic_DNA"/>
</dbReference>
<reference evidence="2 3" key="1">
    <citation type="submission" date="2018-01" db="EMBL/GenBank/DDBJ databases">
        <title>Saezia sanguinis gen. nov., sp. nov., in the order Burkholderiales isolated from human blood.</title>
        <authorList>
            <person name="Medina-Pascual M.J."/>
            <person name="Valdezate S."/>
            <person name="Monzon S."/>
            <person name="Cuesta I."/>
            <person name="Carrasco G."/>
            <person name="Villalon P."/>
            <person name="Saez-Nieto J.A."/>
        </authorList>
    </citation>
    <scope>NUCLEOTIDE SEQUENCE [LARGE SCALE GENOMIC DNA]</scope>
    <source>
        <strain evidence="2 3">CNM695-12</strain>
    </source>
</reference>
<dbReference type="PROSITE" id="PS51257">
    <property type="entry name" value="PROKAR_LIPOPROTEIN"/>
    <property type="match status" value="1"/>
</dbReference>
<dbReference type="RefSeq" id="WP_126980592.1">
    <property type="nucleotide sequence ID" value="NZ_PQSP01000007.1"/>
</dbReference>
<gene>
    <name evidence="2" type="ORF">CUZ56_02415</name>
</gene>
<organism evidence="2 3">
    <name type="scientific">Saezia sanguinis</name>
    <dbReference type="NCBI Taxonomy" id="1965230"/>
    <lineage>
        <taxon>Bacteria</taxon>
        <taxon>Pseudomonadati</taxon>
        <taxon>Pseudomonadota</taxon>
        <taxon>Betaproteobacteria</taxon>
        <taxon>Burkholderiales</taxon>
        <taxon>Saeziaceae</taxon>
        <taxon>Saezia</taxon>
    </lineage>
</organism>
<dbReference type="AlphaFoldDB" id="A0A433SBE4"/>